<comment type="similarity">
    <text evidence="1">Belongs to the transglycosylase family. Rpf subfamily.</text>
</comment>
<feature type="signal peptide" evidence="5">
    <location>
        <begin position="1"/>
        <end position="36"/>
    </location>
</feature>
<accession>A0ABQ3ESU0</accession>
<dbReference type="Pfam" id="PF13517">
    <property type="entry name" value="FG-GAP_3"/>
    <property type="match status" value="2"/>
</dbReference>
<feature type="chain" id="PRO_5046298446" description="Resuscitation-promoting factor core lysozyme-like domain-containing protein" evidence="5">
    <location>
        <begin position="37"/>
        <end position="522"/>
    </location>
</feature>
<dbReference type="InterPro" id="IPR028994">
    <property type="entry name" value="Integrin_alpha_N"/>
</dbReference>
<dbReference type="InterPro" id="IPR006311">
    <property type="entry name" value="TAT_signal"/>
</dbReference>
<dbReference type="PANTHER" id="PTHR46580">
    <property type="entry name" value="SENSOR KINASE-RELATED"/>
    <property type="match status" value="1"/>
</dbReference>
<dbReference type="InterPro" id="IPR023346">
    <property type="entry name" value="Lysozyme-like_dom_sf"/>
</dbReference>
<proteinExistence type="inferred from homology"/>
<feature type="compositionally biased region" description="Basic and acidic residues" evidence="4">
    <location>
        <begin position="134"/>
        <end position="143"/>
    </location>
</feature>
<dbReference type="SUPFAM" id="SSF69318">
    <property type="entry name" value="Integrin alpha N-terminal domain"/>
    <property type="match status" value="1"/>
</dbReference>
<evidence type="ECO:0000313" key="8">
    <source>
        <dbReference type="Proteomes" id="UP000642673"/>
    </source>
</evidence>
<dbReference type="CDD" id="cd13925">
    <property type="entry name" value="RPF"/>
    <property type="match status" value="1"/>
</dbReference>
<dbReference type="Gene3D" id="1.10.530.10">
    <property type="match status" value="1"/>
</dbReference>
<dbReference type="SUPFAM" id="SSF53955">
    <property type="entry name" value="Lysozyme-like"/>
    <property type="match status" value="1"/>
</dbReference>
<dbReference type="Gene3D" id="2.40.128.340">
    <property type="match status" value="3"/>
</dbReference>
<feature type="domain" description="Resuscitation-promoting factor core lysozyme-like" evidence="6">
    <location>
        <begin position="37"/>
        <end position="110"/>
    </location>
</feature>
<dbReference type="InterPro" id="IPR013517">
    <property type="entry name" value="FG-GAP"/>
</dbReference>
<evidence type="ECO:0000256" key="5">
    <source>
        <dbReference type="SAM" id="SignalP"/>
    </source>
</evidence>
<dbReference type="RefSeq" id="WP_190184504.1">
    <property type="nucleotide sequence ID" value="NZ_BMVP01000004.1"/>
</dbReference>
<keyword evidence="8" id="KW-1185">Reference proteome</keyword>
<feature type="region of interest" description="Disordered" evidence="4">
    <location>
        <begin position="115"/>
        <end position="143"/>
    </location>
</feature>
<dbReference type="PROSITE" id="PS51318">
    <property type="entry name" value="TAT"/>
    <property type="match status" value="1"/>
</dbReference>
<reference evidence="8" key="1">
    <citation type="journal article" date="2019" name="Int. J. Syst. Evol. Microbiol.">
        <title>The Global Catalogue of Microorganisms (GCM) 10K type strain sequencing project: providing services to taxonomists for standard genome sequencing and annotation.</title>
        <authorList>
            <consortium name="The Broad Institute Genomics Platform"/>
            <consortium name="The Broad Institute Genome Sequencing Center for Infectious Disease"/>
            <person name="Wu L."/>
            <person name="Ma J."/>
        </authorList>
    </citation>
    <scope>NUCLEOTIDE SEQUENCE [LARGE SCALE GENOMIC DNA]</scope>
    <source>
        <strain evidence="8">JCM 4738</strain>
    </source>
</reference>
<evidence type="ECO:0000259" key="6">
    <source>
        <dbReference type="Pfam" id="PF06737"/>
    </source>
</evidence>
<dbReference type="InterPro" id="IPR010618">
    <property type="entry name" value="RPF"/>
</dbReference>
<dbReference type="Proteomes" id="UP000642673">
    <property type="component" value="Unassembled WGS sequence"/>
</dbReference>
<evidence type="ECO:0000313" key="7">
    <source>
        <dbReference type="EMBL" id="GHB56937.1"/>
    </source>
</evidence>
<gene>
    <name evidence="7" type="ORF">GCM10010347_28850</name>
</gene>
<evidence type="ECO:0000256" key="2">
    <source>
        <dbReference type="ARBA" id="ARBA00022729"/>
    </source>
</evidence>
<sequence length="522" mass="56598">MKRHQHDNGRRALASAAVAAVSGLALALCSPTQAQAASVATWEKLAQCESSGDWAYKGRYHGGLQFEPDTWVAYGGTEYAPYAYQATKEQQIRIGEKVLAGQGLSAWPNCWRQAGLDEDHAPPFPEVSTSQEDSADRARGDFDGDGRDDIAVLYDYGRDGGVSRTGLWIFSGSATGLTGPRKVWDSASDSATGSWNWAASKMTVGDFNGDGKADIGVLYDMGETEDGRHRTKLLTFTSNGRGFNAPVKVWDSQDDPVRSWNWAASKPVASDFDGDGKTDLAVLYDYGRTGDVNRTGLWTFTSTGNGFAGPRLVWDSARDAVKSWDWSRSKPTVGDFNLDGHPDITVLYDNGRTDGVNHTTLWAFTGNGTGFDSPTQLWTSGRESWSWSASKPLSGDFDNDGTTDVAVLYDMGRSDDGRNRTKLFLFLGDGRGYEAPFKAWDSQDDPVKSWNWSASKAVVGDFTGAGLPAVGVLYDYGLTDGVNRTGLWTFPSAGRGVSGPKKVWDSKDDAVKSWRWGASKAG</sequence>
<dbReference type="EMBL" id="BMVP01000004">
    <property type="protein sequence ID" value="GHB56937.1"/>
    <property type="molecule type" value="Genomic_DNA"/>
</dbReference>
<protein>
    <recommendedName>
        <fullName evidence="6">Resuscitation-promoting factor core lysozyme-like domain-containing protein</fullName>
    </recommendedName>
</protein>
<organism evidence="7 8">
    <name type="scientific">Streptomyces cirratus</name>
    <dbReference type="NCBI Taxonomy" id="68187"/>
    <lineage>
        <taxon>Bacteria</taxon>
        <taxon>Bacillati</taxon>
        <taxon>Actinomycetota</taxon>
        <taxon>Actinomycetes</taxon>
        <taxon>Kitasatosporales</taxon>
        <taxon>Streptomycetaceae</taxon>
        <taxon>Streptomyces</taxon>
    </lineage>
</organism>
<dbReference type="Pfam" id="PF06737">
    <property type="entry name" value="Transglycosylas"/>
    <property type="match status" value="1"/>
</dbReference>
<name>A0ABQ3ESU0_9ACTN</name>
<evidence type="ECO:0000256" key="3">
    <source>
        <dbReference type="ARBA" id="ARBA00022801"/>
    </source>
</evidence>
<evidence type="ECO:0000256" key="4">
    <source>
        <dbReference type="SAM" id="MobiDB-lite"/>
    </source>
</evidence>
<keyword evidence="3" id="KW-0378">Hydrolase</keyword>
<keyword evidence="2 5" id="KW-0732">Signal</keyword>
<evidence type="ECO:0000256" key="1">
    <source>
        <dbReference type="ARBA" id="ARBA00010830"/>
    </source>
</evidence>
<comment type="caution">
    <text evidence="7">The sequence shown here is derived from an EMBL/GenBank/DDBJ whole genome shotgun (WGS) entry which is preliminary data.</text>
</comment>
<dbReference type="PANTHER" id="PTHR46580:SF4">
    <property type="entry name" value="ATP_GTP-BINDING PROTEIN"/>
    <property type="match status" value="1"/>
</dbReference>